<evidence type="ECO:0000313" key="1">
    <source>
        <dbReference type="Proteomes" id="UP000515160"/>
    </source>
</evidence>
<dbReference type="PANTHER" id="PTHR20898:SF0">
    <property type="entry name" value="DAEDALUS ON 3-RELATED"/>
    <property type="match status" value="1"/>
</dbReference>
<dbReference type="InterPro" id="IPR010512">
    <property type="entry name" value="DUF1091"/>
</dbReference>
<reference evidence="2" key="1">
    <citation type="submission" date="2025-08" db="UniProtKB">
        <authorList>
            <consortium name="RefSeq"/>
        </authorList>
    </citation>
    <scope>IDENTIFICATION</scope>
    <source>
        <strain evidence="2">15112-1751.03</strain>
        <tissue evidence="2">Whole Adult</tissue>
    </source>
</reference>
<protein>
    <submittedName>
        <fullName evidence="2">Uncharacterized protein LOC117566603</fullName>
    </submittedName>
</protein>
<evidence type="ECO:0000313" key="2">
    <source>
        <dbReference type="RefSeq" id="XP_051861857.1"/>
    </source>
</evidence>
<keyword evidence="1" id="KW-1185">Reference proteome</keyword>
<name>A0A9C6T8B5_DROAB</name>
<gene>
    <name evidence="2" type="primary">LOC117566603</name>
</gene>
<dbReference type="Pfam" id="PF06477">
    <property type="entry name" value="DUF1091"/>
    <property type="match status" value="1"/>
</dbReference>
<dbReference type="OrthoDB" id="7834078at2759"/>
<proteinExistence type="predicted"/>
<organism evidence="1 2">
    <name type="scientific">Drosophila albomicans</name>
    <name type="common">Fruit fly</name>
    <dbReference type="NCBI Taxonomy" id="7291"/>
    <lineage>
        <taxon>Eukaryota</taxon>
        <taxon>Metazoa</taxon>
        <taxon>Ecdysozoa</taxon>
        <taxon>Arthropoda</taxon>
        <taxon>Hexapoda</taxon>
        <taxon>Insecta</taxon>
        <taxon>Pterygota</taxon>
        <taxon>Neoptera</taxon>
        <taxon>Endopterygota</taxon>
        <taxon>Diptera</taxon>
        <taxon>Brachycera</taxon>
        <taxon>Muscomorpha</taxon>
        <taxon>Ephydroidea</taxon>
        <taxon>Drosophilidae</taxon>
        <taxon>Drosophila</taxon>
    </lineage>
</organism>
<sequence length="180" mass="20927">MANLNGAFGIVLNIIIICYISTQVNSVFEFTNIECNVSDEFCKIETCFLKSINRTYKYASLKIQLLKPINKFWAHVTFMKRLSGYKPFLYNYSVDLCKLIRNPKSANKVALFFFSLFSSYSNLNHSCPYSGFFIVEKLPISHLNHKLTKVLPIPSGDYKIVSHWIMDNFRAMDLNVYFRI</sequence>
<dbReference type="Proteomes" id="UP000515160">
    <property type="component" value="Chromosome 3"/>
</dbReference>
<dbReference type="RefSeq" id="XP_051861857.1">
    <property type="nucleotide sequence ID" value="XM_052005897.1"/>
</dbReference>
<accession>A0A9C6T8B5</accession>
<dbReference type="SMART" id="SM00697">
    <property type="entry name" value="DM8"/>
    <property type="match status" value="1"/>
</dbReference>
<dbReference type="PANTHER" id="PTHR20898">
    <property type="entry name" value="DAEDALUS ON 3-RELATED-RELATED"/>
    <property type="match status" value="1"/>
</dbReference>
<dbReference type="GeneID" id="117566603"/>
<dbReference type="AlphaFoldDB" id="A0A9C6T8B5"/>